<comment type="similarity">
    <text evidence="4">Belongs to the glycosyl hydrolase 3 family.</text>
</comment>
<evidence type="ECO:0000256" key="9">
    <source>
        <dbReference type="ARBA" id="ARBA00022801"/>
    </source>
</evidence>
<dbReference type="RefSeq" id="XP_038742642.1">
    <property type="nucleotide sequence ID" value="XM_038892059.1"/>
</dbReference>
<keyword evidence="7" id="KW-0479">Metal-binding</keyword>
<protein>
    <recommendedName>
        <fullName evidence="16">Beta-glucosidase cel3A</fullName>
        <ecNumber evidence="5">3.2.1.21</ecNumber>
    </recommendedName>
    <alternativeName>
        <fullName evidence="17">Beta-D-glucoside glucohydrolase cel3A</fullName>
    </alternativeName>
    <alternativeName>
        <fullName evidence="19">Cellobiase cel3A</fullName>
    </alternativeName>
    <alternativeName>
        <fullName evidence="18">Gentiobiase cel3A</fullName>
    </alternativeName>
</protein>
<dbReference type="Gene3D" id="3.20.20.300">
    <property type="entry name" value="Glycoside hydrolase, family 3, N-terminal domain"/>
    <property type="match status" value="1"/>
</dbReference>
<accession>A0A9P6LHH4</accession>
<evidence type="ECO:0000256" key="15">
    <source>
        <dbReference type="ARBA" id="ARBA00023326"/>
    </source>
</evidence>
<dbReference type="SMART" id="SM01217">
    <property type="entry name" value="Fn3_like"/>
    <property type="match status" value="1"/>
</dbReference>
<dbReference type="GO" id="GO:0005506">
    <property type="term" value="F:iron ion binding"/>
    <property type="evidence" value="ECO:0007669"/>
    <property type="project" value="InterPro"/>
</dbReference>
<dbReference type="InterPro" id="IPR001128">
    <property type="entry name" value="Cyt_P450"/>
</dbReference>
<dbReference type="GO" id="GO:0020037">
    <property type="term" value="F:heme binding"/>
    <property type="evidence" value="ECO:0007669"/>
    <property type="project" value="InterPro"/>
</dbReference>
<keyword evidence="11" id="KW-0408">Iron</keyword>
<comment type="pathway">
    <text evidence="3">Glycan metabolism; cellulose degradation.</text>
</comment>
<comment type="catalytic activity">
    <reaction evidence="1">
        <text>Hydrolysis of terminal, non-reducing beta-D-glucosyl residues with release of beta-D-glucose.</text>
        <dbReference type="EC" id="3.2.1.21"/>
    </reaction>
</comment>
<gene>
    <name evidence="21" type="ORF">CkaCkLH20_09344</name>
</gene>
<evidence type="ECO:0000256" key="2">
    <source>
        <dbReference type="ARBA" id="ARBA00004613"/>
    </source>
</evidence>
<evidence type="ECO:0000259" key="20">
    <source>
        <dbReference type="SMART" id="SM01217"/>
    </source>
</evidence>
<dbReference type="GO" id="GO:0004497">
    <property type="term" value="F:monooxygenase activity"/>
    <property type="evidence" value="ECO:0007669"/>
    <property type="project" value="InterPro"/>
</dbReference>
<dbReference type="SUPFAM" id="SSF52279">
    <property type="entry name" value="Beta-D-glucan exohydrolase, C-terminal domain"/>
    <property type="match status" value="1"/>
</dbReference>
<dbReference type="EC" id="3.2.1.21" evidence="5"/>
<evidence type="ECO:0000313" key="22">
    <source>
        <dbReference type="Proteomes" id="UP000781932"/>
    </source>
</evidence>
<evidence type="ECO:0000256" key="12">
    <source>
        <dbReference type="ARBA" id="ARBA00023180"/>
    </source>
</evidence>
<dbReference type="Pfam" id="PF00067">
    <property type="entry name" value="p450"/>
    <property type="match status" value="1"/>
</dbReference>
<dbReference type="Gene3D" id="2.60.40.10">
    <property type="entry name" value="Immunoglobulins"/>
    <property type="match status" value="1"/>
</dbReference>
<dbReference type="CDD" id="cd11040">
    <property type="entry name" value="CYP7_CYP8-like"/>
    <property type="match status" value="1"/>
</dbReference>
<evidence type="ECO:0000256" key="7">
    <source>
        <dbReference type="ARBA" id="ARBA00022723"/>
    </source>
</evidence>
<dbReference type="InterPro" id="IPR001764">
    <property type="entry name" value="Glyco_hydro_3_N"/>
</dbReference>
<keyword evidence="10" id="KW-0136">Cellulose degradation</keyword>
<dbReference type="Gene3D" id="3.40.50.1700">
    <property type="entry name" value="Glycoside hydrolase family 3 C-terminal domain"/>
    <property type="match status" value="1"/>
</dbReference>
<dbReference type="GO" id="GO:0030245">
    <property type="term" value="P:cellulose catabolic process"/>
    <property type="evidence" value="ECO:0007669"/>
    <property type="project" value="UniProtKB-KW"/>
</dbReference>
<keyword evidence="12" id="KW-0325">Glycoprotein</keyword>
<evidence type="ECO:0000256" key="4">
    <source>
        <dbReference type="ARBA" id="ARBA00005336"/>
    </source>
</evidence>
<keyword evidence="9 21" id="KW-0378">Hydrolase</keyword>
<keyword evidence="13" id="KW-0119">Carbohydrate metabolism</keyword>
<dbReference type="InterPro" id="IPR036881">
    <property type="entry name" value="Glyco_hydro_3_C_sf"/>
</dbReference>
<dbReference type="InterPro" id="IPR013783">
    <property type="entry name" value="Ig-like_fold"/>
</dbReference>
<dbReference type="InterPro" id="IPR036962">
    <property type="entry name" value="Glyco_hydro_3_N_sf"/>
</dbReference>
<comment type="subcellular location">
    <subcellularLocation>
        <location evidence="2">Secreted</location>
    </subcellularLocation>
</comment>
<feature type="domain" description="Fibronectin type III-like" evidence="20">
    <location>
        <begin position="1062"/>
        <end position="1128"/>
    </location>
</feature>
<dbReference type="EMBL" id="JAATWM020000033">
    <property type="protein sequence ID" value="KAF9873181.1"/>
    <property type="molecule type" value="Genomic_DNA"/>
</dbReference>
<evidence type="ECO:0000256" key="10">
    <source>
        <dbReference type="ARBA" id="ARBA00023001"/>
    </source>
</evidence>
<dbReference type="OrthoDB" id="416222at2759"/>
<sequence length="1139" mass="124787">MDDEHRSYAPLLPGRELQEMNTYVLNKISTTINSIGKDFETIKMYQWVRDSFTMATVGSLFGDKNSLMDDPNLSQNLWDYDAGMANLLMQPLPSITAPKAYNGRAKVQAALRKYFREDFNRIPDASAVIKRRVAVDRKWGLPIDDVADHEFGMLFVSVTNAIPTLFWMMCCVFHDPDLVTSLQRELEAIVITENQDNATGSEHLQASKCTFPVAKLNSECPLLVSTYKEVMRLTNRSTGTRRVVEDTVITSEAQTYLLKKGANIQIPAIITNFLPEAWGENAHEFDPRRFITADRETERAQNRAFNPFGGGKHLCPGRFFADSDAEVLGARAALVLGFEIETPKGGRVDVPCINNNLAEAVGKPLMSVQETDFEIYVGIMWSSTSLTAVTQLLALSTGAAALAQSPEVYPSPSGKGTGIWKDAYANARKFVDQLTVEEKINITRGYASDNVCAGNTGSIPRLGWPGMCLHDAGNGVRATDLVNSYPSALHIGAAWDKNLTYHRGYWMGKEFKAKGVNVLLGPNAGPLGRIPLGGRNWEGFSVDPYLSGQLNAETIVGHQDAGVIANLKHFIGNEQETYRRPYFGVEAASSNIDDKTLHEFYLWPFVDGVKAGAASIMCSYNRINNTYGCENSKLMNGILKGELEYEGFVLLDWNAQHNLQSANSGLDMVMPLGGNWGQNLTDAVANGTVSESRVTDMATRILAAWYLVGQDTDFPTPGIGMKNLTEPHEQVDARDPDSRPNILEGAIAGHVLVKNENNALPFSEKLNMISVFGYDATVPDTKNTDKLFELGYYSSPEMAQAVLGTERHFDQAAKGGTIVSGGRAAANGPSYILDPLSSIQHRAARDGSWVNWDLTSPNPGVNAASDVCLVFINAMATEGWDRDGLHDDFSDGLVLNVASKCVNTIVVIHAAGIRLVDQWIDHPNITATVIAHLPGQDSGEALVQLLYGEASFSGKLPYTLAKNESDYSAYKPCGRGETNTTSPQCDFTEGVYIDYRDFDAKNITPRYEFGFGLSYTTFEYSSISVKTQKAEAGAAANPDALWSTVATVHASLNNTGSRAGQEVVQLYVAIPNSPPKQLRGFEKMPLESGQGADVQFELTRRDLSVWDVVIQKWTLQEGEYSVFVGASSRDLPLSEVFTI</sequence>
<evidence type="ECO:0000256" key="5">
    <source>
        <dbReference type="ARBA" id="ARBA00012744"/>
    </source>
</evidence>
<dbReference type="GO" id="GO:0005576">
    <property type="term" value="C:extracellular region"/>
    <property type="evidence" value="ECO:0007669"/>
    <property type="project" value="UniProtKB-SubCell"/>
</dbReference>
<dbReference type="InterPro" id="IPR002772">
    <property type="entry name" value="Glyco_hydro_3_C"/>
</dbReference>
<evidence type="ECO:0000256" key="13">
    <source>
        <dbReference type="ARBA" id="ARBA00023277"/>
    </source>
</evidence>
<keyword evidence="14" id="KW-0326">Glycosidase</keyword>
<dbReference type="InterPro" id="IPR050288">
    <property type="entry name" value="Cellulose_deg_GH3"/>
</dbReference>
<dbReference type="InterPro" id="IPR026891">
    <property type="entry name" value="Fn3-like"/>
</dbReference>
<name>A0A9P6LHH4_9PEZI</name>
<evidence type="ECO:0000256" key="8">
    <source>
        <dbReference type="ARBA" id="ARBA00022729"/>
    </source>
</evidence>
<evidence type="ECO:0000256" key="6">
    <source>
        <dbReference type="ARBA" id="ARBA00022525"/>
    </source>
</evidence>
<reference evidence="21" key="1">
    <citation type="submission" date="2020-03" db="EMBL/GenBank/DDBJ databases">
        <authorList>
            <person name="He L."/>
        </authorList>
    </citation>
    <scope>NUCLEOTIDE SEQUENCE</scope>
    <source>
        <strain evidence="21">CkLH20</strain>
    </source>
</reference>
<dbReference type="PRINTS" id="PR00133">
    <property type="entry name" value="GLHYDRLASE3"/>
</dbReference>
<evidence type="ECO:0000256" key="1">
    <source>
        <dbReference type="ARBA" id="ARBA00000448"/>
    </source>
</evidence>
<dbReference type="InterPro" id="IPR017853">
    <property type="entry name" value="GH"/>
</dbReference>
<keyword evidence="22" id="KW-1185">Reference proteome</keyword>
<evidence type="ECO:0000256" key="18">
    <source>
        <dbReference type="ARBA" id="ARBA00083231"/>
    </source>
</evidence>
<organism evidence="21 22">
    <name type="scientific">Colletotrichum karsti</name>
    <dbReference type="NCBI Taxonomy" id="1095194"/>
    <lineage>
        <taxon>Eukaryota</taxon>
        <taxon>Fungi</taxon>
        <taxon>Dikarya</taxon>
        <taxon>Ascomycota</taxon>
        <taxon>Pezizomycotina</taxon>
        <taxon>Sordariomycetes</taxon>
        <taxon>Hypocreomycetidae</taxon>
        <taxon>Glomerellales</taxon>
        <taxon>Glomerellaceae</taxon>
        <taxon>Colletotrichum</taxon>
        <taxon>Colletotrichum boninense species complex</taxon>
    </lineage>
</organism>
<dbReference type="PANTHER" id="PTHR42715">
    <property type="entry name" value="BETA-GLUCOSIDASE"/>
    <property type="match status" value="1"/>
</dbReference>
<dbReference type="Pfam" id="PF01915">
    <property type="entry name" value="Glyco_hydro_3_C"/>
    <property type="match status" value="1"/>
</dbReference>
<evidence type="ECO:0000256" key="17">
    <source>
        <dbReference type="ARBA" id="ARBA00078013"/>
    </source>
</evidence>
<evidence type="ECO:0000256" key="16">
    <source>
        <dbReference type="ARBA" id="ARBA00070030"/>
    </source>
</evidence>
<dbReference type="GO" id="GO:0008422">
    <property type="term" value="F:beta-glucosidase activity"/>
    <property type="evidence" value="ECO:0007669"/>
    <property type="project" value="UniProtKB-EC"/>
</dbReference>
<dbReference type="InterPro" id="IPR017972">
    <property type="entry name" value="Cyt_P450_CS"/>
</dbReference>
<dbReference type="PROSITE" id="PS00086">
    <property type="entry name" value="CYTOCHROME_P450"/>
    <property type="match status" value="1"/>
</dbReference>
<dbReference type="AlphaFoldDB" id="A0A9P6LHH4"/>
<dbReference type="GO" id="GO:0016705">
    <property type="term" value="F:oxidoreductase activity, acting on paired donors, with incorporation or reduction of molecular oxygen"/>
    <property type="evidence" value="ECO:0007669"/>
    <property type="project" value="InterPro"/>
</dbReference>
<evidence type="ECO:0000256" key="11">
    <source>
        <dbReference type="ARBA" id="ARBA00023004"/>
    </source>
</evidence>
<evidence type="ECO:0000256" key="19">
    <source>
        <dbReference type="ARBA" id="ARBA00083611"/>
    </source>
</evidence>
<proteinExistence type="inferred from homology"/>
<comment type="caution">
    <text evidence="21">The sequence shown here is derived from an EMBL/GenBank/DDBJ whole genome shotgun (WGS) entry which is preliminary data.</text>
</comment>
<dbReference type="Pfam" id="PF00933">
    <property type="entry name" value="Glyco_hydro_3"/>
    <property type="match status" value="1"/>
</dbReference>
<dbReference type="SUPFAM" id="SSF51445">
    <property type="entry name" value="(Trans)glycosidases"/>
    <property type="match status" value="1"/>
</dbReference>
<evidence type="ECO:0000256" key="14">
    <source>
        <dbReference type="ARBA" id="ARBA00023295"/>
    </source>
</evidence>
<dbReference type="SUPFAM" id="SSF48264">
    <property type="entry name" value="Cytochrome P450"/>
    <property type="match status" value="1"/>
</dbReference>
<reference evidence="21" key="2">
    <citation type="submission" date="2020-11" db="EMBL/GenBank/DDBJ databases">
        <title>Whole genome sequencing of Colletotrichum sp.</title>
        <authorList>
            <person name="Li H."/>
        </authorList>
    </citation>
    <scope>NUCLEOTIDE SEQUENCE</scope>
    <source>
        <strain evidence="21">CkLH20</strain>
    </source>
</reference>
<keyword evidence="6" id="KW-0964">Secreted</keyword>
<evidence type="ECO:0000256" key="3">
    <source>
        <dbReference type="ARBA" id="ARBA00004987"/>
    </source>
</evidence>
<keyword evidence="8" id="KW-0732">Signal</keyword>
<dbReference type="FunFam" id="3.20.20.300:FF:000002">
    <property type="entry name" value="Probable beta-glucosidase"/>
    <property type="match status" value="1"/>
</dbReference>
<keyword evidence="15" id="KW-0624">Polysaccharide degradation</keyword>
<dbReference type="InterPro" id="IPR036396">
    <property type="entry name" value="Cyt_P450_sf"/>
</dbReference>
<dbReference type="Pfam" id="PF14310">
    <property type="entry name" value="Fn3-like"/>
    <property type="match status" value="1"/>
</dbReference>
<evidence type="ECO:0000313" key="21">
    <source>
        <dbReference type="EMBL" id="KAF9873181.1"/>
    </source>
</evidence>
<dbReference type="PANTHER" id="PTHR42715:SF5">
    <property type="entry name" value="BETA-GLUCOSIDASE M-RELATED"/>
    <property type="match status" value="1"/>
</dbReference>
<dbReference type="Proteomes" id="UP000781932">
    <property type="component" value="Unassembled WGS sequence"/>
</dbReference>
<dbReference type="GeneID" id="62165133"/>
<dbReference type="Gene3D" id="1.10.630.10">
    <property type="entry name" value="Cytochrome P450"/>
    <property type="match status" value="1"/>
</dbReference>